<dbReference type="Pfam" id="PF13460">
    <property type="entry name" value="NAD_binding_10"/>
    <property type="match status" value="1"/>
</dbReference>
<evidence type="ECO:0000259" key="1">
    <source>
        <dbReference type="Pfam" id="PF13460"/>
    </source>
</evidence>
<feature type="domain" description="NAD(P)-binding" evidence="1">
    <location>
        <begin position="9"/>
        <end position="171"/>
    </location>
</feature>
<accession>A0ABP4WUD8</accession>
<evidence type="ECO:0000313" key="3">
    <source>
        <dbReference type="Proteomes" id="UP001500655"/>
    </source>
</evidence>
<reference evidence="3" key="1">
    <citation type="journal article" date="2019" name="Int. J. Syst. Evol. Microbiol.">
        <title>The Global Catalogue of Microorganisms (GCM) 10K type strain sequencing project: providing services to taxonomists for standard genome sequencing and annotation.</title>
        <authorList>
            <consortium name="The Broad Institute Genomics Platform"/>
            <consortium name="The Broad Institute Genome Sequencing Center for Infectious Disease"/>
            <person name="Wu L."/>
            <person name="Ma J."/>
        </authorList>
    </citation>
    <scope>NUCLEOTIDE SEQUENCE [LARGE SCALE GENOMIC DNA]</scope>
    <source>
        <strain evidence="3">JCM 13249</strain>
    </source>
</reference>
<dbReference type="InterPro" id="IPR051604">
    <property type="entry name" value="Ergot_Alk_Oxidoreductase"/>
</dbReference>
<name>A0ABP4WUD8_9ACTN</name>
<organism evidence="2 3">
    <name type="scientific">Luedemannella helvata</name>
    <dbReference type="NCBI Taxonomy" id="349315"/>
    <lineage>
        <taxon>Bacteria</taxon>
        <taxon>Bacillati</taxon>
        <taxon>Actinomycetota</taxon>
        <taxon>Actinomycetes</taxon>
        <taxon>Micromonosporales</taxon>
        <taxon>Micromonosporaceae</taxon>
        <taxon>Luedemannella</taxon>
    </lineage>
</organism>
<dbReference type="Gene3D" id="3.40.50.720">
    <property type="entry name" value="NAD(P)-binding Rossmann-like Domain"/>
    <property type="match status" value="1"/>
</dbReference>
<comment type="caution">
    <text evidence="2">The sequence shown here is derived from an EMBL/GenBank/DDBJ whole genome shotgun (WGS) entry which is preliminary data.</text>
</comment>
<protein>
    <submittedName>
        <fullName evidence="2">NAD(P)H-binding protein</fullName>
    </submittedName>
</protein>
<dbReference type="Proteomes" id="UP001500655">
    <property type="component" value="Unassembled WGS sequence"/>
</dbReference>
<dbReference type="SUPFAM" id="SSF51735">
    <property type="entry name" value="NAD(P)-binding Rossmann-fold domains"/>
    <property type="match status" value="1"/>
</dbReference>
<keyword evidence="3" id="KW-1185">Reference proteome</keyword>
<dbReference type="PANTHER" id="PTHR43162">
    <property type="match status" value="1"/>
</dbReference>
<evidence type="ECO:0000313" key="2">
    <source>
        <dbReference type="EMBL" id="GAA1763117.1"/>
    </source>
</evidence>
<dbReference type="InterPro" id="IPR036291">
    <property type="entry name" value="NAD(P)-bd_dom_sf"/>
</dbReference>
<proteinExistence type="predicted"/>
<dbReference type="Gene3D" id="3.90.25.10">
    <property type="entry name" value="UDP-galactose 4-epimerase, domain 1"/>
    <property type="match status" value="1"/>
</dbReference>
<dbReference type="InterPro" id="IPR016040">
    <property type="entry name" value="NAD(P)-bd_dom"/>
</dbReference>
<sequence>MSDEYLVVGASGMVGRRVVAELRRRDLPVRPAGRSGPTVFDWERPETWAPALAGVERAYLLWPQGTTQPQHRVAEFVSAVAGTSLRRLVLLSAYGVEYADGSGPRKAEQAVQDSDLDWTILRPNFFLQNFSEGFYTHTIRTRRTVEVPAGDAAVSFVDTRDIAAVAAVALTTEGHAGRGYTITGPAAVTFAEVAAALTAAGHPVTYRDVTPAQTREALVAAGIAPDYADLLLGIYARAAAGGNAAVTDAVQRVTGRPARDLATYLRDTIAEGLIP</sequence>
<gene>
    <name evidence="2" type="ORF">GCM10009681_37730</name>
</gene>
<dbReference type="PANTHER" id="PTHR43162:SF1">
    <property type="entry name" value="PRESTALK A DIFFERENTIATION PROTEIN A"/>
    <property type="match status" value="1"/>
</dbReference>
<dbReference type="EMBL" id="BAAALS010000018">
    <property type="protein sequence ID" value="GAA1763117.1"/>
    <property type="molecule type" value="Genomic_DNA"/>
</dbReference>
<dbReference type="RefSeq" id="WP_344083407.1">
    <property type="nucleotide sequence ID" value="NZ_BAAALS010000018.1"/>
</dbReference>